<name>A0A1M6RYF2_SELRU</name>
<sequence>MLDLLDVHTHTIASVHAYSTLREMITAAKEKGLSLIGISDHGPKMPGAFHEFYFCNFKVIQRDAYGIDLVMGVELNILDFSGSTDLRQDLLDRMDYAIASLHDPCIRPGTREQNTCALINAMKNPKVKIIGHPDNPYYPVDFDALAQAAKENKVLLECNNSSYTPGGSRQGSRELAGELLQACQKHGTMVILGSDAHIDLDVGNHTHAQELIKKYQFPEELVINSQPERFKTWIKD</sequence>
<dbReference type="InterPro" id="IPR003141">
    <property type="entry name" value="Pol/His_phosphatase_N"/>
</dbReference>
<dbReference type="SUPFAM" id="SSF89550">
    <property type="entry name" value="PHP domain-like"/>
    <property type="match status" value="1"/>
</dbReference>
<dbReference type="Pfam" id="PF02811">
    <property type="entry name" value="PHP"/>
    <property type="match status" value="1"/>
</dbReference>
<dbReference type="GO" id="GO:0042578">
    <property type="term" value="F:phosphoric ester hydrolase activity"/>
    <property type="evidence" value="ECO:0007669"/>
    <property type="project" value="TreeGrafter"/>
</dbReference>
<dbReference type="InterPro" id="IPR004013">
    <property type="entry name" value="PHP_dom"/>
</dbReference>
<accession>A0A1M6RYF2</accession>
<dbReference type="RefSeq" id="WP_073088156.1">
    <property type="nucleotide sequence ID" value="NZ_FRBC01000003.1"/>
</dbReference>
<dbReference type="EMBL" id="FRBC01000003">
    <property type="protein sequence ID" value="SHK37496.1"/>
    <property type="molecule type" value="Genomic_DNA"/>
</dbReference>
<keyword evidence="2" id="KW-0378">Hydrolase</keyword>
<evidence type="ECO:0000313" key="3">
    <source>
        <dbReference type="Proteomes" id="UP000184263"/>
    </source>
</evidence>
<organism evidence="2 3">
    <name type="scientific">Selenomonas ruminantium</name>
    <dbReference type="NCBI Taxonomy" id="971"/>
    <lineage>
        <taxon>Bacteria</taxon>
        <taxon>Bacillati</taxon>
        <taxon>Bacillota</taxon>
        <taxon>Negativicutes</taxon>
        <taxon>Selenomonadales</taxon>
        <taxon>Selenomonadaceae</taxon>
        <taxon>Selenomonas</taxon>
    </lineage>
</organism>
<feature type="domain" description="Polymerase/histidinol phosphatase N-terminal" evidence="1">
    <location>
        <begin position="5"/>
        <end position="79"/>
    </location>
</feature>
<dbReference type="NCBIfam" id="NF006702">
    <property type="entry name" value="PRK09248.1"/>
    <property type="match status" value="1"/>
</dbReference>
<evidence type="ECO:0000259" key="1">
    <source>
        <dbReference type="SMART" id="SM00481"/>
    </source>
</evidence>
<protein>
    <submittedName>
        <fullName evidence="2">Putative hydrolase</fullName>
    </submittedName>
</protein>
<dbReference type="Gene3D" id="3.20.20.140">
    <property type="entry name" value="Metal-dependent hydrolases"/>
    <property type="match status" value="1"/>
</dbReference>
<proteinExistence type="predicted"/>
<evidence type="ECO:0000313" key="2">
    <source>
        <dbReference type="EMBL" id="SHK37496.1"/>
    </source>
</evidence>
<dbReference type="InterPro" id="IPR050243">
    <property type="entry name" value="PHP_phosphatase"/>
</dbReference>
<dbReference type="CDD" id="cd07437">
    <property type="entry name" value="PHP_HisPPase_Ycdx_like"/>
    <property type="match status" value="1"/>
</dbReference>
<dbReference type="SMART" id="SM00481">
    <property type="entry name" value="POLIIIAc"/>
    <property type="match status" value="1"/>
</dbReference>
<dbReference type="Proteomes" id="UP000184263">
    <property type="component" value="Unassembled WGS sequence"/>
</dbReference>
<dbReference type="InterPro" id="IPR016195">
    <property type="entry name" value="Pol/histidinol_Pase-like"/>
</dbReference>
<reference evidence="2 3" key="1">
    <citation type="submission" date="2016-11" db="EMBL/GenBank/DDBJ databases">
        <authorList>
            <person name="Jaros S."/>
            <person name="Januszkiewicz K."/>
            <person name="Wedrychowicz H."/>
        </authorList>
    </citation>
    <scope>NUCLEOTIDE SEQUENCE [LARGE SCALE GENOMIC DNA]</scope>
    <source>
        <strain evidence="2 3">HD4</strain>
    </source>
</reference>
<dbReference type="PANTHER" id="PTHR36928:SF1">
    <property type="entry name" value="PHOSPHATASE YCDX-RELATED"/>
    <property type="match status" value="1"/>
</dbReference>
<dbReference type="OrthoDB" id="9808747at2"/>
<dbReference type="PANTHER" id="PTHR36928">
    <property type="entry name" value="PHOSPHATASE YCDX-RELATED"/>
    <property type="match status" value="1"/>
</dbReference>
<gene>
    <name evidence="2" type="ORF">SAMN05216582_10318</name>
</gene>
<dbReference type="GO" id="GO:0005829">
    <property type="term" value="C:cytosol"/>
    <property type="evidence" value="ECO:0007669"/>
    <property type="project" value="TreeGrafter"/>
</dbReference>
<dbReference type="AlphaFoldDB" id="A0A1M6RYF2"/>
<dbReference type="GO" id="GO:0008270">
    <property type="term" value="F:zinc ion binding"/>
    <property type="evidence" value="ECO:0007669"/>
    <property type="project" value="TreeGrafter"/>
</dbReference>